<feature type="chain" id="PRO_5036827593" description="Fimbrillin family protein" evidence="1">
    <location>
        <begin position="23"/>
        <end position="597"/>
    </location>
</feature>
<evidence type="ECO:0008006" key="4">
    <source>
        <dbReference type="Google" id="ProtNLM"/>
    </source>
</evidence>
<evidence type="ECO:0000256" key="1">
    <source>
        <dbReference type="SAM" id="SignalP"/>
    </source>
</evidence>
<comment type="caution">
    <text evidence="2">The sequence shown here is derived from an EMBL/GenBank/DDBJ whole genome shotgun (WGS) entry which is preliminary data.</text>
</comment>
<gene>
    <name evidence="2" type="ORF">HXK21_00790</name>
</gene>
<protein>
    <recommendedName>
        <fullName evidence="4">Fimbrillin family protein</fullName>
    </recommendedName>
</protein>
<dbReference type="RefSeq" id="WP_303762569.1">
    <property type="nucleotide sequence ID" value="NZ_JABZGR010000001.1"/>
</dbReference>
<dbReference type="PROSITE" id="PS51257">
    <property type="entry name" value="PROKAR_LIPOPROTEIN"/>
    <property type="match status" value="1"/>
</dbReference>
<organism evidence="2 3">
    <name type="scientific">Alloprevotella tannerae</name>
    <dbReference type="NCBI Taxonomy" id="76122"/>
    <lineage>
        <taxon>Bacteria</taxon>
        <taxon>Pseudomonadati</taxon>
        <taxon>Bacteroidota</taxon>
        <taxon>Bacteroidia</taxon>
        <taxon>Bacteroidales</taxon>
        <taxon>Prevotellaceae</taxon>
        <taxon>Alloprevotella</taxon>
    </lineage>
</organism>
<keyword evidence="1" id="KW-0732">Signal</keyword>
<evidence type="ECO:0000313" key="3">
    <source>
        <dbReference type="Proteomes" id="UP000704068"/>
    </source>
</evidence>
<dbReference type="Proteomes" id="UP000704068">
    <property type="component" value="Unassembled WGS sequence"/>
</dbReference>
<name>A0A929WZ90_9BACT</name>
<accession>A0A929WZ90</accession>
<dbReference type="EMBL" id="JABZGR010000001">
    <property type="protein sequence ID" value="MBF0969568.1"/>
    <property type="molecule type" value="Genomic_DNA"/>
</dbReference>
<dbReference type="AlphaFoldDB" id="A0A929WZ90"/>
<proteinExistence type="predicted"/>
<feature type="signal peptide" evidence="1">
    <location>
        <begin position="1"/>
        <end position="22"/>
    </location>
</feature>
<evidence type="ECO:0000313" key="2">
    <source>
        <dbReference type="EMBL" id="MBF0969568.1"/>
    </source>
</evidence>
<reference evidence="2" key="1">
    <citation type="submission" date="2020-04" db="EMBL/GenBank/DDBJ databases">
        <title>Deep metagenomics examines the oral microbiome during advanced dental caries in children, revealing novel taxa and co-occurrences with host molecules.</title>
        <authorList>
            <person name="Baker J.L."/>
            <person name="Morton J.T."/>
            <person name="Dinis M."/>
            <person name="Alvarez R."/>
            <person name="Tran N.C."/>
            <person name="Knight R."/>
            <person name="Edlund A."/>
        </authorList>
    </citation>
    <scope>NUCLEOTIDE SEQUENCE</scope>
    <source>
        <strain evidence="2">JCVI_34_bin.1</strain>
    </source>
</reference>
<sequence>MNKVIGKLLFATIAAVSFSACSSDLTEEHKQDNTQGQAKGYIAFVADQSNIPEVANNAPETRTGGEYSSNPSIFKGMIYYWNKGDHMWIDKKNDGTYEKSDSSSIGNSPKLADATFFFKGDFNEASYKMRYTGNNSTSADEVTFAEEQIQDAPGDAGRLGEYGDCGVADATKGTDVKYKFTLKHKAAYLVLTPYSDYAFSSTVGIASVYVTADQPISGKFAFTDSGVGAPKAGAKNTIAWFYQEPLAGREYISTMSTMNRTNFLPIPQIANAKQNGIIIVLPPGTYNELTIEYGLIDYATGGYGYYKQTFKNNKELKAGENRVLECNIKLNEEYDPNQYYAWDADIDAYYWKGKSAYMASRIFAPMISSGYATTAADPRFQNETPGGSTTSVADNAATRSAAAAMNINEALWLVNKGAAKWDEWKMFVMNKHLYNGGIWIKTLQQIAGETGKSLNDLKEAYNGLDYRTKVIPSSISRKNFDETASNYVRPAKAVRGQYMFLPAVGYFGRPKAQPNFRILLFCGDQGFYWTSSAGTVHKNGGMAFCFERTDLNPAASDDELRYDYAEPSYSVSVTNFDKFSGAPYLVNLNNTGKFRIK</sequence>